<dbReference type="InterPro" id="IPR040418">
    <property type="entry name" value="CRWN"/>
</dbReference>
<feature type="compositionally biased region" description="Polar residues" evidence="6">
    <location>
        <begin position="827"/>
        <end position="841"/>
    </location>
</feature>
<name>A0A5N6QX73_9ROSI</name>
<comment type="similarity">
    <text evidence="4">Belongs to the CRWN family.</text>
</comment>
<dbReference type="Proteomes" id="UP000327013">
    <property type="component" value="Chromosome 3"/>
</dbReference>
<proteinExistence type="inferred from homology"/>
<dbReference type="OrthoDB" id="673795at2759"/>
<feature type="region of interest" description="Disordered" evidence="6">
    <location>
        <begin position="817"/>
        <end position="977"/>
    </location>
</feature>
<evidence type="ECO:0000313" key="8">
    <source>
        <dbReference type="Proteomes" id="UP000327013"/>
    </source>
</evidence>
<keyword evidence="2" id="KW-0539">Nucleus</keyword>
<dbReference type="AlphaFoldDB" id="A0A5N6QX73"/>
<feature type="compositionally biased region" description="Basic residues" evidence="6">
    <location>
        <begin position="856"/>
        <end position="875"/>
    </location>
</feature>
<dbReference type="GO" id="GO:0005652">
    <property type="term" value="C:nuclear lamina"/>
    <property type="evidence" value="ECO:0007669"/>
    <property type="project" value="UniProtKB-SubCell"/>
</dbReference>
<dbReference type="PANTHER" id="PTHR31908">
    <property type="entry name" value="PROTEIN CROWDED NUCLEI 4"/>
    <property type="match status" value="1"/>
</dbReference>
<evidence type="ECO:0000256" key="4">
    <source>
        <dbReference type="ARBA" id="ARBA00024208"/>
    </source>
</evidence>
<evidence type="ECO:0000256" key="3">
    <source>
        <dbReference type="ARBA" id="ARBA00024186"/>
    </source>
</evidence>
<comment type="subcellular location">
    <subcellularLocation>
        <location evidence="3">Nucleus lamina</location>
    </subcellularLocation>
</comment>
<sequence>MGFALCLYMLFDYQYNMGLLLIEKKEWTSKYEELRQALAEAKDALKQEQTAHSVAISEVEKREESLRKALGVEKECVLDLEKALREMRSENAEIKFTADSKLAEATALVTSIEEKSLEVEAKLRAADAKLAEMSRKSSEIERKSQDLEAREAALRRDRLSFISERDANDSTLSKQREDLREWERKLQEGEERLAKGQRILNQREERANENDRIFKQKEKEHEEAQKKIDATNVSLKRKEDDISSRLSNLTLKEKEFDAIRKNLEIKEQELLALEEKLNARERDEIQKLLDEHNAILEAKKREFELEINHKRESLDDELKSKVVEVEKREAEVNHIEQKVAKREQALEKKWEKLREKEKGHESKLKDLKEREKSIRSEEKNLESERKQILADKEDLLSLKAEVEKTGADNDEKLLKIREEQDRLKVSEEERSEYVRLQSELKQEIDNYRLQKELLLNEAEDLKLQKETFEREWDELDEKRTEIKKELKEVTEQKEEVEKMKHSEEERLKNEKLANQEYIQRELEDLKFAKESFAAQMEQEKLAIAEKDESERSQMLHDLELRKRQLETDMQNQLEDKERDLREREKLFQEERERELDNINYLREVARRDMEGIKLERVKIEKERQEADENRKHLEKHQVEMRKDIDELAGLSRKLKDQREQFIKERQRFISFVEKLKSCENCGQIISEFVLSDLESLTEIENAEVPPLPRLANIHLEEGGHGNVAASERPNSEVSPVGGSSRSPVSWLRKCTSKIFNFSPSKKIESAAVQNLVEEAPLFCQNVDMEEPSKRIFSSENDAELSLGVAAGSFDVQRIQSDNSIREREASQDPSADDQSNINSKVQEVAEDSQPSDLNGGRHKPRKRGRPGHRVHRTRSVKAVVNDAKAILGEPLEANESDYLNGNAEGSYNNAESRGDSSIADEGLPKNVRKRSRAQTSQVMGNEHDGDDSEGRSDSVVGGQRRKRRQKISPAVQISGENRYNLRRPKTGVTVRAAKATSGLSKEYKVETDGVRVTEEEILYSKAAPALSIGAASENGGSSHFVRCERIADTKVGDVDPTKNAVENTVMSEEVNGTPEGAVEYVDGDEYRSESHGEDAVGVDVVDGDNDEDEESEHPGEVSIGKKLWTFLTT</sequence>
<feature type="coiled-coil region" evidence="5">
    <location>
        <begin position="24"/>
        <end position="51"/>
    </location>
</feature>
<feature type="compositionally biased region" description="Acidic residues" evidence="6">
    <location>
        <begin position="1101"/>
        <end position="1111"/>
    </location>
</feature>
<accession>A0A5N6QX73</accession>
<feature type="region of interest" description="Disordered" evidence="6">
    <location>
        <begin position="720"/>
        <end position="741"/>
    </location>
</feature>
<feature type="region of interest" description="Disordered" evidence="6">
    <location>
        <begin position="361"/>
        <end position="385"/>
    </location>
</feature>
<organism evidence="7 8">
    <name type="scientific">Carpinus fangiana</name>
    <dbReference type="NCBI Taxonomy" id="176857"/>
    <lineage>
        <taxon>Eukaryota</taxon>
        <taxon>Viridiplantae</taxon>
        <taxon>Streptophyta</taxon>
        <taxon>Embryophyta</taxon>
        <taxon>Tracheophyta</taxon>
        <taxon>Spermatophyta</taxon>
        <taxon>Magnoliopsida</taxon>
        <taxon>eudicotyledons</taxon>
        <taxon>Gunneridae</taxon>
        <taxon>Pentapetalae</taxon>
        <taxon>rosids</taxon>
        <taxon>fabids</taxon>
        <taxon>Fagales</taxon>
        <taxon>Betulaceae</taxon>
        <taxon>Carpinus</taxon>
    </lineage>
</organism>
<protein>
    <recommendedName>
        <fullName evidence="9">Nuclear matrix constituent protein 1-like protein</fullName>
    </recommendedName>
</protein>
<dbReference type="PANTHER" id="PTHR31908:SF11">
    <property type="entry name" value="PROTEIN CROWDED NUCLEI 1"/>
    <property type="match status" value="1"/>
</dbReference>
<reference evidence="7 8" key="1">
    <citation type="submission" date="2019-06" db="EMBL/GenBank/DDBJ databases">
        <title>A chromosomal-level reference genome of Carpinus fangiana (Coryloideae, Betulaceae).</title>
        <authorList>
            <person name="Yang X."/>
            <person name="Wang Z."/>
            <person name="Zhang L."/>
            <person name="Hao G."/>
            <person name="Liu J."/>
            <person name="Yang Y."/>
        </authorList>
    </citation>
    <scope>NUCLEOTIDE SEQUENCE [LARGE SCALE GENOMIC DNA]</scope>
    <source>
        <strain evidence="7">Cfa_2016G</strain>
        <tissue evidence="7">Leaf</tissue>
    </source>
</reference>
<keyword evidence="1 5" id="KW-0175">Coiled coil</keyword>
<evidence type="ECO:0000256" key="1">
    <source>
        <dbReference type="ARBA" id="ARBA00023054"/>
    </source>
</evidence>
<feature type="compositionally biased region" description="Polar residues" evidence="6">
    <location>
        <begin position="897"/>
        <end position="911"/>
    </location>
</feature>
<evidence type="ECO:0000256" key="2">
    <source>
        <dbReference type="ARBA" id="ARBA00023242"/>
    </source>
</evidence>
<keyword evidence="8" id="KW-1185">Reference proteome</keyword>
<dbReference type="GO" id="GO:0006997">
    <property type="term" value="P:nucleus organization"/>
    <property type="evidence" value="ECO:0007669"/>
    <property type="project" value="InterPro"/>
</dbReference>
<feature type="coiled-coil region" evidence="5">
    <location>
        <begin position="555"/>
        <end position="660"/>
    </location>
</feature>
<evidence type="ECO:0000313" key="7">
    <source>
        <dbReference type="EMBL" id="KAE8022129.1"/>
    </source>
</evidence>
<evidence type="ECO:0000256" key="6">
    <source>
        <dbReference type="SAM" id="MobiDB-lite"/>
    </source>
</evidence>
<evidence type="ECO:0008006" key="9">
    <source>
        <dbReference type="Google" id="ProtNLM"/>
    </source>
</evidence>
<feature type="compositionally biased region" description="Low complexity" evidence="6">
    <location>
        <begin position="731"/>
        <end position="741"/>
    </location>
</feature>
<evidence type="ECO:0000256" key="5">
    <source>
        <dbReference type="SAM" id="Coils"/>
    </source>
</evidence>
<gene>
    <name evidence="7" type="ORF">FH972_007959</name>
</gene>
<dbReference type="EMBL" id="CM017323">
    <property type="protein sequence ID" value="KAE8022129.1"/>
    <property type="molecule type" value="Genomic_DNA"/>
</dbReference>
<feature type="region of interest" description="Disordered" evidence="6">
    <location>
        <begin position="1086"/>
        <end position="1118"/>
    </location>
</feature>